<dbReference type="RefSeq" id="WP_128214703.1">
    <property type="nucleotide sequence ID" value="NZ_CP025746.1"/>
</dbReference>
<organism evidence="2 3">
    <name type="scientific">Clostridium manihotivorum</name>
    <dbReference type="NCBI Taxonomy" id="2320868"/>
    <lineage>
        <taxon>Bacteria</taxon>
        <taxon>Bacillati</taxon>
        <taxon>Bacillota</taxon>
        <taxon>Clostridia</taxon>
        <taxon>Eubacteriales</taxon>
        <taxon>Clostridiaceae</taxon>
        <taxon>Clostridium</taxon>
    </lineage>
</organism>
<evidence type="ECO:0000256" key="1">
    <source>
        <dbReference type="SAM" id="Phobius"/>
    </source>
</evidence>
<gene>
    <name evidence="2" type="ORF">C1I91_21455</name>
</gene>
<proteinExistence type="predicted"/>
<evidence type="ECO:0000313" key="3">
    <source>
        <dbReference type="Proteomes" id="UP000286268"/>
    </source>
</evidence>
<protein>
    <recommendedName>
        <fullName evidence="4">Tetratricopeptide repeat protein</fullName>
    </recommendedName>
</protein>
<keyword evidence="1" id="KW-1133">Transmembrane helix</keyword>
<dbReference type="Gene3D" id="1.25.40.10">
    <property type="entry name" value="Tetratricopeptide repeat domain"/>
    <property type="match status" value="1"/>
</dbReference>
<reference evidence="2 3" key="1">
    <citation type="submission" date="2018-01" db="EMBL/GenBank/DDBJ databases">
        <title>Genome Sequencing and Assembly of Anaerobacter polyendosporus strain CT4.</title>
        <authorList>
            <person name="Tachaapaikoon C."/>
            <person name="Sutheeworapong S."/>
            <person name="Jenjaroenpun P."/>
            <person name="Wongsurawat T."/>
            <person name="Nookeaw I."/>
            <person name="Cheawchanlertfa P."/>
            <person name="Kosugi A."/>
            <person name="Cheevadhanarak S."/>
            <person name="Ratanakhanokchai K."/>
        </authorList>
    </citation>
    <scope>NUCLEOTIDE SEQUENCE [LARGE SCALE GENOMIC DNA]</scope>
    <source>
        <strain evidence="2 3">CT4</strain>
    </source>
</reference>
<evidence type="ECO:0000313" key="2">
    <source>
        <dbReference type="EMBL" id="QAA33983.1"/>
    </source>
</evidence>
<dbReference type="InterPro" id="IPR011990">
    <property type="entry name" value="TPR-like_helical_dom_sf"/>
</dbReference>
<evidence type="ECO:0008006" key="4">
    <source>
        <dbReference type="Google" id="ProtNLM"/>
    </source>
</evidence>
<dbReference type="EMBL" id="CP025746">
    <property type="protein sequence ID" value="QAA33983.1"/>
    <property type="molecule type" value="Genomic_DNA"/>
</dbReference>
<accession>A0A410DXP2</accession>
<keyword evidence="1" id="KW-0812">Transmembrane</keyword>
<keyword evidence="1" id="KW-0472">Membrane</keyword>
<name>A0A410DXP2_9CLOT</name>
<sequence length="143" mass="16493">MRKKRAIILSILVFSIILIIGITSYYFHYNNEKKYNLLLSDAQRMENAGEFEKAKQLYNDSLKMKNSKDVISKLNNITTSEKNLIGLKILDSLISDKKYNDALSYLDSVVDNSKYVMDKVTTKKQEITKLKSDYISSNKVSTF</sequence>
<feature type="transmembrane region" description="Helical" evidence="1">
    <location>
        <begin position="7"/>
        <end position="27"/>
    </location>
</feature>
<dbReference type="AlphaFoldDB" id="A0A410DXP2"/>
<dbReference type="KEGG" id="cmah:C1I91_21455"/>
<dbReference type="OrthoDB" id="9937955at2"/>
<keyword evidence="3" id="KW-1185">Reference proteome</keyword>
<dbReference type="Proteomes" id="UP000286268">
    <property type="component" value="Chromosome"/>
</dbReference>